<keyword evidence="4" id="KW-0378">Hydrolase</keyword>
<name>A0AA88DC45_FICCA</name>
<sequence length="388" mass="43718">MNVTLELHKAVVYKKSDKRKGVDENEEKDDTIFVAFKLDAIRERRPFLLSRDLAYARPSGSEVEPFQGIIYRVVNSDLVLVKFDDDFHSKHVATRRYDISFSFNRICLKRAHQALNSVSDSLFENFLFPSCASRNSGTPRSALTSSTHKLDAEISSTIRQISSIQSSPPYLISGPRCASESRTAAHLREPSRTGVVIREAVIQTYKTSPHCRILICSPSNSACDVLMRGLKKEIPESLMFRANAAFREKEDVPEDILSSSLYKQECFICPKLETLRQFQVISATFVSCFRLHNEGLPVGHFSHIFMVDASFAIEPEALVPLANFADKNTVVVVTGEVGSSPSWVRSDIGRRNGLKTSYFQRLSKCRPYHSLSPSFITQLDLNRDACFM</sequence>
<evidence type="ECO:0000256" key="6">
    <source>
        <dbReference type="ARBA" id="ARBA00022840"/>
    </source>
</evidence>
<keyword evidence="3" id="KW-0547">Nucleotide-binding</keyword>
<dbReference type="Gene3D" id="3.40.50.300">
    <property type="entry name" value="P-loop containing nucleotide triphosphate hydrolases"/>
    <property type="match status" value="1"/>
</dbReference>
<dbReference type="PANTHER" id="PTHR45418">
    <property type="entry name" value="CANCER/TESTIS ANTIGEN 55"/>
    <property type="match status" value="1"/>
</dbReference>
<dbReference type="Proteomes" id="UP001187192">
    <property type="component" value="Unassembled WGS sequence"/>
</dbReference>
<evidence type="ECO:0000256" key="5">
    <source>
        <dbReference type="ARBA" id="ARBA00022806"/>
    </source>
</evidence>
<keyword evidence="6" id="KW-0067">ATP-binding</keyword>
<dbReference type="EMBL" id="BTGU01000042">
    <property type="protein sequence ID" value="GMN52570.1"/>
    <property type="molecule type" value="Genomic_DNA"/>
</dbReference>
<feature type="domain" description="Helicase MOV-10-like beta-barrel" evidence="7">
    <location>
        <begin position="28"/>
        <end position="101"/>
    </location>
</feature>
<gene>
    <name evidence="8" type="ORF">TIFTF001_021719</name>
</gene>
<dbReference type="PANTHER" id="PTHR45418:SF1">
    <property type="entry name" value="CANCER_TESTIS ANTIGEN 55"/>
    <property type="match status" value="1"/>
</dbReference>
<dbReference type="InterPro" id="IPR049080">
    <property type="entry name" value="MOV-10-like_beta-barrel"/>
</dbReference>
<comment type="subcellular location">
    <subcellularLocation>
        <location evidence="1">Cytoplasm</location>
    </subcellularLocation>
</comment>
<accession>A0AA88DC45</accession>
<dbReference type="InterPro" id="IPR027417">
    <property type="entry name" value="P-loop_NTPase"/>
</dbReference>
<keyword evidence="2" id="KW-0963">Cytoplasm</keyword>
<dbReference type="GO" id="GO:0016787">
    <property type="term" value="F:hydrolase activity"/>
    <property type="evidence" value="ECO:0007669"/>
    <property type="project" value="UniProtKB-KW"/>
</dbReference>
<evidence type="ECO:0000256" key="3">
    <source>
        <dbReference type="ARBA" id="ARBA00022741"/>
    </source>
</evidence>
<evidence type="ECO:0000313" key="8">
    <source>
        <dbReference type="EMBL" id="GMN52570.1"/>
    </source>
</evidence>
<organism evidence="8 9">
    <name type="scientific">Ficus carica</name>
    <name type="common">Common fig</name>
    <dbReference type="NCBI Taxonomy" id="3494"/>
    <lineage>
        <taxon>Eukaryota</taxon>
        <taxon>Viridiplantae</taxon>
        <taxon>Streptophyta</taxon>
        <taxon>Embryophyta</taxon>
        <taxon>Tracheophyta</taxon>
        <taxon>Spermatophyta</taxon>
        <taxon>Magnoliopsida</taxon>
        <taxon>eudicotyledons</taxon>
        <taxon>Gunneridae</taxon>
        <taxon>Pentapetalae</taxon>
        <taxon>rosids</taxon>
        <taxon>fabids</taxon>
        <taxon>Rosales</taxon>
        <taxon>Moraceae</taxon>
        <taxon>Ficeae</taxon>
        <taxon>Ficus</taxon>
    </lineage>
</organism>
<evidence type="ECO:0000259" key="7">
    <source>
        <dbReference type="Pfam" id="PF21634"/>
    </source>
</evidence>
<protein>
    <recommendedName>
        <fullName evidence="7">Helicase MOV-10-like beta-barrel domain-containing protein</fullName>
    </recommendedName>
</protein>
<keyword evidence="9" id="KW-1185">Reference proteome</keyword>
<evidence type="ECO:0000256" key="4">
    <source>
        <dbReference type="ARBA" id="ARBA00022801"/>
    </source>
</evidence>
<comment type="caution">
    <text evidence="8">The sequence shown here is derived from an EMBL/GenBank/DDBJ whole genome shotgun (WGS) entry which is preliminary data.</text>
</comment>
<evidence type="ECO:0000256" key="1">
    <source>
        <dbReference type="ARBA" id="ARBA00004496"/>
    </source>
</evidence>
<dbReference type="AlphaFoldDB" id="A0AA88DC45"/>
<keyword evidence="5" id="KW-0347">Helicase</keyword>
<dbReference type="Pfam" id="PF21634">
    <property type="entry name" value="MOV-10_beta-barrel"/>
    <property type="match status" value="1"/>
</dbReference>
<dbReference type="GO" id="GO:0005524">
    <property type="term" value="F:ATP binding"/>
    <property type="evidence" value="ECO:0007669"/>
    <property type="project" value="UniProtKB-KW"/>
</dbReference>
<dbReference type="GO" id="GO:0005737">
    <property type="term" value="C:cytoplasm"/>
    <property type="evidence" value="ECO:0007669"/>
    <property type="project" value="UniProtKB-SubCell"/>
</dbReference>
<evidence type="ECO:0000313" key="9">
    <source>
        <dbReference type="Proteomes" id="UP001187192"/>
    </source>
</evidence>
<proteinExistence type="predicted"/>
<evidence type="ECO:0000256" key="2">
    <source>
        <dbReference type="ARBA" id="ARBA00022490"/>
    </source>
</evidence>
<dbReference type="GO" id="GO:0004386">
    <property type="term" value="F:helicase activity"/>
    <property type="evidence" value="ECO:0007669"/>
    <property type="project" value="UniProtKB-KW"/>
</dbReference>
<reference evidence="8" key="1">
    <citation type="submission" date="2023-07" db="EMBL/GenBank/DDBJ databases">
        <title>draft genome sequence of fig (Ficus carica).</title>
        <authorList>
            <person name="Takahashi T."/>
            <person name="Nishimura K."/>
        </authorList>
    </citation>
    <scope>NUCLEOTIDE SEQUENCE</scope>
</reference>